<accession>A0AB34K174</accession>
<proteinExistence type="predicted"/>
<protein>
    <recommendedName>
        <fullName evidence="4">Protein xylosyltransferase</fullName>
    </recommendedName>
</protein>
<gene>
    <name evidence="2" type="ORF">AB1Y20_015340</name>
</gene>
<evidence type="ECO:0000256" key="1">
    <source>
        <dbReference type="SAM" id="MobiDB-lite"/>
    </source>
</evidence>
<evidence type="ECO:0000313" key="3">
    <source>
        <dbReference type="Proteomes" id="UP001515480"/>
    </source>
</evidence>
<reference evidence="2 3" key="1">
    <citation type="journal article" date="2024" name="Science">
        <title>Giant polyketide synthase enzymes in the biosynthesis of giant marine polyether toxins.</title>
        <authorList>
            <person name="Fallon T.R."/>
            <person name="Shende V.V."/>
            <person name="Wierzbicki I.H."/>
            <person name="Pendleton A.L."/>
            <person name="Watervoot N.F."/>
            <person name="Auber R.P."/>
            <person name="Gonzalez D.J."/>
            <person name="Wisecaver J.H."/>
            <person name="Moore B.S."/>
        </authorList>
    </citation>
    <scope>NUCLEOTIDE SEQUENCE [LARGE SCALE GENOMIC DNA]</scope>
    <source>
        <strain evidence="2 3">12B1</strain>
    </source>
</reference>
<feature type="region of interest" description="Disordered" evidence="1">
    <location>
        <begin position="670"/>
        <end position="695"/>
    </location>
</feature>
<feature type="region of interest" description="Disordered" evidence="1">
    <location>
        <begin position="106"/>
        <end position="141"/>
    </location>
</feature>
<dbReference type="EMBL" id="JBGBPQ010000003">
    <property type="protein sequence ID" value="KAL1526636.1"/>
    <property type="molecule type" value="Genomic_DNA"/>
</dbReference>
<keyword evidence="3" id="KW-1185">Reference proteome</keyword>
<feature type="compositionally biased region" description="Low complexity" evidence="1">
    <location>
        <begin position="1"/>
        <end position="17"/>
    </location>
</feature>
<sequence>MTARSAPFRSAPFPSSAAERRGRRRYEARCACTRRVEAARARLHASLSKVLLIDARMSWNGVGNSLVRWLALLRFGTAAGRATFLWMSDRDSPTALLRPPNASAGRRLAAARVPRDESAPVSAYPRSSGAPARAHARHVPQRPNGFDLGDYFVAEGGDFRWSRGARRRVAKSLAARGLNLSSALLVTYFCRHHTWACMQPSLEWGAMDAAMAEGGAGLDAGYASAARRRIDVNHDREHDGALLAWMAAREEPWIVLRMRHEQTGLQPSAAAAGAVLSGLWRQYGAPPLGTDRSVDTVGARVGWRGRAADGTSRAQWRQLRSTAAASPWMLAAERASAAPRDAPSSCAAPPRSRALAAACGLTRPRDACRLSSHCEAYALLRPRRWLQRRLEPYLAQFDRKSAVVGLHMRTGFADWQYYSSSASRKALSDGTVQSQRSWHAAATAPLMPFAQHWQTFETMLYDCNEPKWTRGNPCFNWRRPTQGAAPTVDAALTHCNKPAPPAGVQLRMPSNGTLAAAVLCASRYGRALSKSNASDDWALFVLGDAPGFSSLVAALPGLESRVIHTNRAGVTGHTSFAATCAHGTRTTCLPRGTVDPGGSWTRSIIDFYLGGLVDGFVSVLFSSFVGAMLSRSLTCCSARMHFGAMYTQQYSHRDRPMKNVAFLRAMMQSEEQDTEPSRWGEVPKEPTTVAMAAGS</sequence>
<feature type="compositionally biased region" description="Basic and acidic residues" evidence="1">
    <location>
        <begin position="675"/>
        <end position="684"/>
    </location>
</feature>
<evidence type="ECO:0008006" key="4">
    <source>
        <dbReference type="Google" id="ProtNLM"/>
    </source>
</evidence>
<organism evidence="2 3">
    <name type="scientific">Prymnesium parvum</name>
    <name type="common">Toxic golden alga</name>
    <dbReference type="NCBI Taxonomy" id="97485"/>
    <lineage>
        <taxon>Eukaryota</taxon>
        <taxon>Haptista</taxon>
        <taxon>Haptophyta</taxon>
        <taxon>Prymnesiophyceae</taxon>
        <taxon>Prymnesiales</taxon>
        <taxon>Prymnesiaceae</taxon>
        <taxon>Prymnesium</taxon>
    </lineage>
</organism>
<name>A0AB34K174_PRYPA</name>
<feature type="region of interest" description="Disordered" evidence="1">
    <location>
        <begin position="1"/>
        <end position="20"/>
    </location>
</feature>
<comment type="caution">
    <text evidence="2">The sequence shown here is derived from an EMBL/GenBank/DDBJ whole genome shotgun (WGS) entry which is preliminary data.</text>
</comment>
<dbReference type="Proteomes" id="UP001515480">
    <property type="component" value="Unassembled WGS sequence"/>
</dbReference>
<evidence type="ECO:0000313" key="2">
    <source>
        <dbReference type="EMBL" id="KAL1526636.1"/>
    </source>
</evidence>
<dbReference type="AlphaFoldDB" id="A0AB34K174"/>